<dbReference type="GO" id="GO:0020002">
    <property type="term" value="C:host cell plasma membrane"/>
    <property type="evidence" value="ECO:0007669"/>
    <property type="project" value="UniProtKB-SubCell"/>
</dbReference>
<keyword evidence="10" id="KW-0519">Myristate</keyword>
<keyword evidence="9" id="KW-0808">Transferase</keyword>
<dbReference type="GO" id="GO:0009931">
    <property type="term" value="F:calcium-dependent protein serine/threonine kinase activity"/>
    <property type="evidence" value="ECO:0000318"/>
    <property type="project" value="GO_Central"/>
</dbReference>
<dbReference type="SUPFAM" id="SSF47473">
    <property type="entry name" value="EF-hand"/>
    <property type="match status" value="1"/>
</dbReference>
<evidence type="ECO:0000256" key="17">
    <source>
        <dbReference type="ARBA" id="ARBA00022870"/>
    </source>
</evidence>
<evidence type="ECO:0000256" key="8">
    <source>
        <dbReference type="ARBA" id="ARBA00022527"/>
    </source>
</evidence>
<dbReference type="RefSeq" id="XP_001449076.1">
    <property type="nucleotide sequence ID" value="XM_001449039.1"/>
</dbReference>
<evidence type="ECO:0000313" key="31">
    <source>
        <dbReference type="Proteomes" id="UP000000600"/>
    </source>
</evidence>
<evidence type="ECO:0000256" key="16">
    <source>
        <dbReference type="ARBA" id="ARBA00022846"/>
    </source>
</evidence>
<dbReference type="EMBL" id="CT868418">
    <property type="protein sequence ID" value="CAK81679.1"/>
    <property type="molecule type" value="Genomic_DNA"/>
</dbReference>
<keyword evidence="21" id="KW-0449">Lipoprotein</keyword>
<dbReference type="PROSITE" id="PS00108">
    <property type="entry name" value="PROTEIN_KINASE_ST"/>
    <property type="match status" value="1"/>
</dbReference>
<feature type="domain" description="EF-hand" evidence="29">
    <location>
        <begin position="407"/>
        <end position="442"/>
    </location>
</feature>
<feature type="binding site" evidence="27">
    <location>
        <position position="100"/>
    </location>
    <ligand>
        <name>ATP</name>
        <dbReference type="ChEBI" id="CHEBI:30616"/>
    </ligand>
</feature>
<dbReference type="InterPro" id="IPR011009">
    <property type="entry name" value="Kinase-like_dom_sf"/>
</dbReference>
<evidence type="ECO:0000256" key="11">
    <source>
        <dbReference type="ARBA" id="ARBA00022737"/>
    </source>
</evidence>
<keyword evidence="7" id="KW-1032">Host cell membrane</keyword>
<dbReference type="KEGG" id="ptm:GSPATT00016492001"/>
<evidence type="ECO:0000256" key="21">
    <source>
        <dbReference type="ARBA" id="ARBA00023288"/>
    </source>
</evidence>
<keyword evidence="12 27" id="KW-0547">Nucleotide-binding</keyword>
<evidence type="ECO:0000256" key="2">
    <source>
        <dbReference type="ARBA" id="ARBA00004230"/>
    </source>
</evidence>
<evidence type="ECO:0000256" key="19">
    <source>
        <dbReference type="ARBA" id="ARBA00023139"/>
    </source>
</evidence>
<dbReference type="PANTHER" id="PTHR24349">
    <property type="entry name" value="SERINE/THREONINE-PROTEIN KINASE"/>
    <property type="match status" value="1"/>
</dbReference>
<keyword evidence="15 27" id="KW-0067">ATP-binding</keyword>
<evidence type="ECO:0000256" key="25">
    <source>
        <dbReference type="ARBA" id="ARBA00060437"/>
    </source>
</evidence>
<dbReference type="InterPro" id="IPR018247">
    <property type="entry name" value="EF_Hand_1_Ca_BS"/>
</dbReference>
<dbReference type="CDD" id="cd00051">
    <property type="entry name" value="EFh"/>
    <property type="match status" value="2"/>
</dbReference>
<evidence type="ECO:0000256" key="26">
    <source>
        <dbReference type="ARBA" id="ARBA00068067"/>
    </source>
</evidence>
<keyword evidence="17" id="KW-0472">Membrane</keyword>
<keyword evidence="19" id="KW-0564">Palmitate</keyword>
<dbReference type="InParanoid" id="A0DF62"/>
<dbReference type="OMA" id="YTEEWSK"/>
<reference evidence="30 31" key="1">
    <citation type="journal article" date="2006" name="Nature">
        <title>Global trends of whole-genome duplications revealed by the ciliate Paramecium tetraurelia.</title>
        <authorList>
            <consortium name="Genoscope"/>
            <person name="Aury J.-M."/>
            <person name="Jaillon O."/>
            <person name="Duret L."/>
            <person name="Noel B."/>
            <person name="Jubin C."/>
            <person name="Porcel B.M."/>
            <person name="Segurens B."/>
            <person name="Daubin V."/>
            <person name="Anthouard V."/>
            <person name="Aiach N."/>
            <person name="Arnaiz O."/>
            <person name="Billaut A."/>
            <person name="Beisson J."/>
            <person name="Blanc I."/>
            <person name="Bouhouche K."/>
            <person name="Camara F."/>
            <person name="Duharcourt S."/>
            <person name="Guigo R."/>
            <person name="Gogendeau D."/>
            <person name="Katinka M."/>
            <person name="Keller A.-M."/>
            <person name="Kissmehl R."/>
            <person name="Klotz C."/>
            <person name="Koll F."/>
            <person name="Le Moue A."/>
            <person name="Lepere C."/>
            <person name="Malinsky S."/>
            <person name="Nowacki M."/>
            <person name="Nowak J.K."/>
            <person name="Plattner H."/>
            <person name="Poulain J."/>
            <person name="Ruiz F."/>
            <person name="Serrano V."/>
            <person name="Zagulski M."/>
            <person name="Dessen P."/>
            <person name="Betermier M."/>
            <person name="Weissenbach J."/>
            <person name="Scarpelli C."/>
            <person name="Schachter V."/>
            <person name="Sperling L."/>
            <person name="Meyer E."/>
            <person name="Cohen J."/>
            <person name="Wincker P."/>
        </authorList>
    </citation>
    <scope>NUCLEOTIDE SEQUENCE [LARGE SCALE GENOMIC DNA]</scope>
    <source>
        <strain evidence="30 31">Stock d4-2</strain>
    </source>
</reference>
<name>A0DF62_PARTE</name>
<dbReference type="PROSITE" id="PS00107">
    <property type="entry name" value="PROTEIN_KINASE_ATP"/>
    <property type="match status" value="1"/>
</dbReference>
<evidence type="ECO:0000256" key="1">
    <source>
        <dbReference type="ARBA" id="ARBA00001946"/>
    </source>
</evidence>
<evidence type="ECO:0000256" key="27">
    <source>
        <dbReference type="PROSITE-ProRule" id="PRU10141"/>
    </source>
</evidence>
<keyword evidence="17" id="KW-1043">Host membrane</keyword>
<dbReference type="GeneID" id="5034861"/>
<dbReference type="EC" id="2.7.11.1" evidence="5"/>
<dbReference type="PROSITE" id="PS50222">
    <property type="entry name" value="EF_HAND_2"/>
    <property type="match status" value="4"/>
</dbReference>
<dbReference type="SUPFAM" id="SSF56112">
    <property type="entry name" value="Protein kinase-like (PK-like)"/>
    <property type="match status" value="1"/>
</dbReference>
<dbReference type="InterPro" id="IPR000719">
    <property type="entry name" value="Prot_kinase_dom"/>
</dbReference>
<evidence type="ECO:0000256" key="6">
    <source>
        <dbReference type="ARBA" id="ARBA00022475"/>
    </source>
</evidence>
<dbReference type="Gene3D" id="3.30.200.20">
    <property type="entry name" value="Phosphorylase Kinase, domain 1"/>
    <property type="match status" value="1"/>
</dbReference>
<dbReference type="FunFam" id="1.10.238.10:FF:000522">
    <property type="entry name" value="Uncharacterized protein"/>
    <property type="match status" value="1"/>
</dbReference>
<evidence type="ECO:0000256" key="23">
    <source>
        <dbReference type="ARBA" id="ARBA00047899"/>
    </source>
</evidence>
<proteinExistence type="inferred from homology"/>
<comment type="catalytic activity">
    <reaction evidence="24">
        <text>L-seryl-[protein] + ATP = O-phospho-L-seryl-[protein] + ADP + H(+)</text>
        <dbReference type="Rhea" id="RHEA:17989"/>
        <dbReference type="Rhea" id="RHEA-COMP:9863"/>
        <dbReference type="Rhea" id="RHEA-COMP:11604"/>
        <dbReference type="ChEBI" id="CHEBI:15378"/>
        <dbReference type="ChEBI" id="CHEBI:29999"/>
        <dbReference type="ChEBI" id="CHEBI:30616"/>
        <dbReference type="ChEBI" id="CHEBI:83421"/>
        <dbReference type="ChEBI" id="CHEBI:456216"/>
        <dbReference type="EC" id="2.7.11.1"/>
    </reaction>
</comment>
<dbReference type="Gene3D" id="1.10.510.10">
    <property type="entry name" value="Transferase(Phosphotransferase) domain 1"/>
    <property type="match status" value="1"/>
</dbReference>
<evidence type="ECO:0000256" key="22">
    <source>
        <dbReference type="ARBA" id="ARBA00024334"/>
    </source>
</evidence>
<dbReference type="Proteomes" id="UP000000600">
    <property type="component" value="Unassembled WGS sequence"/>
</dbReference>
<evidence type="ECO:0000256" key="5">
    <source>
        <dbReference type="ARBA" id="ARBA00012513"/>
    </source>
</evidence>
<evidence type="ECO:0000259" key="28">
    <source>
        <dbReference type="PROSITE" id="PS50011"/>
    </source>
</evidence>
<dbReference type="GO" id="GO:0005516">
    <property type="term" value="F:calmodulin binding"/>
    <property type="evidence" value="ECO:0000318"/>
    <property type="project" value="GO_Central"/>
</dbReference>
<dbReference type="FunFam" id="1.10.510.10:FF:000398">
    <property type="entry name" value="Calcium-dependent protein kinase 1"/>
    <property type="match status" value="1"/>
</dbReference>
<evidence type="ECO:0000259" key="29">
    <source>
        <dbReference type="PROSITE" id="PS50222"/>
    </source>
</evidence>
<dbReference type="SMART" id="SM00054">
    <property type="entry name" value="EFh"/>
    <property type="match status" value="4"/>
</dbReference>
<dbReference type="InterPro" id="IPR002048">
    <property type="entry name" value="EF_hand_dom"/>
</dbReference>
<dbReference type="GO" id="GO:0004683">
    <property type="term" value="F:calcium/calmodulin-dependent protein kinase activity"/>
    <property type="evidence" value="ECO:0000318"/>
    <property type="project" value="GO_Central"/>
</dbReference>
<evidence type="ECO:0000313" key="30">
    <source>
        <dbReference type="EMBL" id="CAK81679.1"/>
    </source>
</evidence>
<keyword evidence="14" id="KW-0106">Calcium</keyword>
<keyword evidence="13" id="KW-0418">Kinase</keyword>
<evidence type="ECO:0000256" key="3">
    <source>
        <dbReference type="ARBA" id="ARBA00004342"/>
    </source>
</evidence>
<evidence type="ECO:0000256" key="4">
    <source>
        <dbReference type="ARBA" id="ARBA00004425"/>
    </source>
</evidence>
<comment type="cofactor">
    <cofactor evidence="1">
        <name>Mg(2+)</name>
        <dbReference type="ChEBI" id="CHEBI:18420"/>
    </cofactor>
</comment>
<dbReference type="InterPro" id="IPR017441">
    <property type="entry name" value="Protein_kinase_ATP_BS"/>
</dbReference>
<dbReference type="OrthoDB" id="40902at2759"/>
<dbReference type="GO" id="GO:0005886">
    <property type="term" value="C:plasma membrane"/>
    <property type="evidence" value="ECO:0007669"/>
    <property type="project" value="UniProtKB-SubCell"/>
</dbReference>
<keyword evidence="16" id="KW-0282">Flagellum</keyword>
<evidence type="ECO:0000256" key="18">
    <source>
        <dbReference type="ARBA" id="ARBA00023069"/>
    </source>
</evidence>
<dbReference type="GO" id="GO:0005737">
    <property type="term" value="C:cytoplasm"/>
    <property type="evidence" value="ECO:0000318"/>
    <property type="project" value="GO_Central"/>
</dbReference>
<dbReference type="InterPro" id="IPR008271">
    <property type="entry name" value="Ser/Thr_kinase_AS"/>
</dbReference>
<keyword evidence="11" id="KW-0677">Repeat</keyword>
<accession>A0DF62</accession>
<evidence type="ECO:0000256" key="24">
    <source>
        <dbReference type="ARBA" id="ARBA00048679"/>
    </source>
</evidence>
<keyword evidence="31" id="KW-1185">Reference proteome</keyword>
<dbReference type="Gene3D" id="1.10.238.10">
    <property type="entry name" value="EF-hand"/>
    <property type="match status" value="2"/>
</dbReference>
<feature type="domain" description="EF-hand" evidence="29">
    <location>
        <begin position="482"/>
        <end position="508"/>
    </location>
</feature>
<dbReference type="eggNOG" id="KOG0032">
    <property type="taxonomic scope" value="Eukaryota"/>
</dbReference>
<evidence type="ECO:0000256" key="13">
    <source>
        <dbReference type="ARBA" id="ARBA00022777"/>
    </source>
</evidence>
<dbReference type="PROSITE" id="PS00018">
    <property type="entry name" value="EF_HAND_1"/>
    <property type="match status" value="4"/>
</dbReference>
<dbReference type="HOGENOM" id="CLU_000288_37_4_1"/>
<evidence type="ECO:0000256" key="14">
    <source>
        <dbReference type="ARBA" id="ARBA00022837"/>
    </source>
</evidence>
<feature type="domain" description="Protein kinase" evidence="28">
    <location>
        <begin position="67"/>
        <end position="323"/>
    </location>
</feature>
<dbReference type="GO" id="GO:0005509">
    <property type="term" value="F:calcium ion binding"/>
    <property type="evidence" value="ECO:0007669"/>
    <property type="project" value="InterPro"/>
</dbReference>
<dbReference type="GO" id="GO:0035556">
    <property type="term" value="P:intracellular signal transduction"/>
    <property type="evidence" value="ECO:0000318"/>
    <property type="project" value="GO_Central"/>
</dbReference>
<protein>
    <recommendedName>
        <fullName evidence="26">Calcium-dependent protein kinase 1</fullName>
        <ecNumber evidence="5">2.7.11.1</ecNumber>
    </recommendedName>
</protein>
<feature type="domain" description="EF-hand" evidence="29">
    <location>
        <begin position="443"/>
        <end position="478"/>
    </location>
</feature>
<keyword evidence="20" id="KW-0966">Cell projection</keyword>
<dbReference type="InterPro" id="IPR050205">
    <property type="entry name" value="CDPK_Ser/Thr_kinases"/>
</dbReference>
<dbReference type="CDD" id="cd05117">
    <property type="entry name" value="STKc_CAMK"/>
    <property type="match status" value="1"/>
</dbReference>
<dbReference type="PROSITE" id="PS50011">
    <property type="entry name" value="PROTEIN_KINASE_DOM"/>
    <property type="match status" value="1"/>
</dbReference>
<dbReference type="GO" id="GO:0005634">
    <property type="term" value="C:nucleus"/>
    <property type="evidence" value="ECO:0000318"/>
    <property type="project" value="GO_Central"/>
</dbReference>
<dbReference type="AlphaFoldDB" id="A0DF62"/>
<organism evidence="30 31">
    <name type="scientific">Paramecium tetraurelia</name>
    <dbReference type="NCBI Taxonomy" id="5888"/>
    <lineage>
        <taxon>Eukaryota</taxon>
        <taxon>Sar</taxon>
        <taxon>Alveolata</taxon>
        <taxon>Ciliophora</taxon>
        <taxon>Intramacronucleata</taxon>
        <taxon>Oligohymenophorea</taxon>
        <taxon>Peniculida</taxon>
        <taxon>Parameciidae</taxon>
        <taxon>Paramecium</taxon>
    </lineage>
</organism>
<comment type="catalytic activity">
    <reaction evidence="23">
        <text>L-threonyl-[protein] + ATP = O-phospho-L-threonyl-[protein] + ADP + H(+)</text>
        <dbReference type="Rhea" id="RHEA:46608"/>
        <dbReference type="Rhea" id="RHEA-COMP:11060"/>
        <dbReference type="Rhea" id="RHEA-COMP:11605"/>
        <dbReference type="ChEBI" id="CHEBI:15378"/>
        <dbReference type="ChEBI" id="CHEBI:30013"/>
        <dbReference type="ChEBI" id="CHEBI:30616"/>
        <dbReference type="ChEBI" id="CHEBI:61977"/>
        <dbReference type="ChEBI" id="CHEBI:456216"/>
        <dbReference type="EC" id="2.7.11.1"/>
    </reaction>
</comment>
<evidence type="ECO:0000256" key="12">
    <source>
        <dbReference type="ARBA" id="ARBA00022741"/>
    </source>
</evidence>
<evidence type="ECO:0000256" key="9">
    <source>
        <dbReference type="ARBA" id="ARBA00022679"/>
    </source>
</evidence>
<dbReference type="GO" id="GO:0005524">
    <property type="term" value="F:ATP binding"/>
    <property type="evidence" value="ECO:0007669"/>
    <property type="project" value="UniProtKB-UniRule"/>
</dbReference>
<comment type="subcellular location">
    <subcellularLocation>
        <location evidence="3">Cell membrane</location>
        <topology evidence="3">Lipid-anchor</topology>
        <orientation evidence="3">Cytoplasmic side</orientation>
    </subcellularLocation>
    <subcellularLocation>
        <location evidence="2">Cell projection</location>
        <location evidence="2">Cilium</location>
        <location evidence="2">Flagellum</location>
    </subcellularLocation>
    <subcellularLocation>
        <location evidence="4">Host cell membrane</location>
        <topology evidence="4">Lipid-anchor</topology>
    </subcellularLocation>
    <subcellularLocation>
        <location evidence="25">Parasitophorous vacuole membrane</location>
        <topology evidence="25">Lipid-anchor</topology>
    </subcellularLocation>
</comment>
<keyword evidence="6" id="KW-1003">Cell membrane</keyword>
<dbReference type="SMART" id="SM00220">
    <property type="entry name" value="S_TKc"/>
    <property type="match status" value="1"/>
</dbReference>
<gene>
    <name evidence="30" type="ORF">GSPATT00016492001</name>
</gene>
<dbReference type="GO" id="GO:0031514">
    <property type="term" value="C:motile cilium"/>
    <property type="evidence" value="ECO:0007669"/>
    <property type="project" value="UniProtKB-SubCell"/>
</dbReference>
<evidence type="ECO:0000256" key="15">
    <source>
        <dbReference type="ARBA" id="ARBA00022840"/>
    </source>
</evidence>
<evidence type="ECO:0000256" key="7">
    <source>
        <dbReference type="ARBA" id="ARBA00022511"/>
    </source>
</evidence>
<evidence type="ECO:0000256" key="20">
    <source>
        <dbReference type="ARBA" id="ARBA00023273"/>
    </source>
</evidence>
<dbReference type="Pfam" id="PF00069">
    <property type="entry name" value="Pkinase"/>
    <property type="match status" value="1"/>
</dbReference>
<dbReference type="InterPro" id="IPR011992">
    <property type="entry name" value="EF-hand-dom_pair"/>
</dbReference>
<sequence length="508" mass="58889">MIECLFQANTPEIEIRPKELNNNDKQLSTQATSMISLSILTLEKSTYLKLSPDLFIHMKREDIFSQYSIGKALGEGAYGQVSLVTNKRTGIVRAMKAIKKDCLFEEEEQRLFQEMNILKDLDHPNIVKLCELFQDEKCYYLITEYLNGGELFDRIQKAKTFSERDAANIMKQILSAVAYCHTKQIVHRDLKPENIIFTSTDDDAQLKIIDFGTSRRFESDKKMTKRLGTPYYIAPEVLLKKYNEKCDVWSCGVILYILLAGYPPFYGKKDIDIYQKIVKANVPFYTEEWSKVSEQAKSLILKMLCKDAEQRISAKDVLADPWMIEHNQSNLVDQQFLKNLSEFSAKSKLKQALLTFMACQMIQQHEVEDLQKLFKELDTNCDGTVSKDELKKAFQDKIMNKDYFVESIEEKIENLIQQIDINQSGKIDYTEFIIASLQQQRLITEEKIKQTFKILDINGDNYISKGEFQRAMEGVDDVIWGEFLEECDDDKDGKISEAEFIQIILKKI</sequence>
<dbReference type="FunFam" id="3.30.200.20:FF:000632">
    <property type="entry name" value="MSP"/>
    <property type="match status" value="1"/>
</dbReference>
<keyword evidence="8" id="KW-0723">Serine/threonine-protein kinase</keyword>
<comment type="similarity">
    <text evidence="22">Belongs to the protein kinase superfamily. Ser/Thr protein kinase family. CDPK subfamily.</text>
</comment>
<evidence type="ECO:0000256" key="10">
    <source>
        <dbReference type="ARBA" id="ARBA00022707"/>
    </source>
</evidence>
<dbReference type="Pfam" id="PF13499">
    <property type="entry name" value="EF-hand_7"/>
    <property type="match status" value="2"/>
</dbReference>
<keyword evidence="18" id="KW-0969">Cilium</keyword>
<feature type="domain" description="EF-hand" evidence="29">
    <location>
        <begin position="365"/>
        <end position="400"/>
    </location>
</feature>
<dbReference type="GO" id="GO:0020005">
    <property type="term" value="C:symbiont-containing vacuole membrane"/>
    <property type="evidence" value="ECO:0007669"/>
    <property type="project" value="UniProtKB-SubCell"/>
</dbReference>